<protein>
    <submittedName>
        <fullName evidence="1">Uncharacterized protein</fullName>
    </submittedName>
</protein>
<reference evidence="1" key="1">
    <citation type="journal article" date="2020" name="Nature">
        <title>Giant virus diversity and host interactions through global metagenomics.</title>
        <authorList>
            <person name="Schulz F."/>
            <person name="Roux S."/>
            <person name="Paez-Espino D."/>
            <person name="Jungbluth S."/>
            <person name="Walsh D.A."/>
            <person name="Denef V.J."/>
            <person name="McMahon K.D."/>
            <person name="Konstantinidis K.T."/>
            <person name="Eloe-Fadrosh E.A."/>
            <person name="Kyrpides N.C."/>
            <person name="Woyke T."/>
        </authorList>
    </citation>
    <scope>NUCLEOTIDE SEQUENCE</scope>
    <source>
        <strain evidence="1">GVMAG-M-3300023179-82</strain>
    </source>
</reference>
<evidence type="ECO:0000313" key="1">
    <source>
        <dbReference type="EMBL" id="QHT76689.1"/>
    </source>
</evidence>
<dbReference type="EMBL" id="MN739900">
    <property type="protein sequence ID" value="QHT76689.1"/>
    <property type="molecule type" value="Genomic_DNA"/>
</dbReference>
<organism evidence="1">
    <name type="scientific">viral metagenome</name>
    <dbReference type="NCBI Taxonomy" id="1070528"/>
    <lineage>
        <taxon>unclassified sequences</taxon>
        <taxon>metagenomes</taxon>
        <taxon>organismal metagenomes</taxon>
    </lineage>
</organism>
<name>A0A6C0H863_9ZZZZ</name>
<accession>A0A6C0H863</accession>
<sequence>MNYNMSGCIYHANGSYICMNQTKKTIIENMSNQNKPSDENIIDTDITDNDIYMSELNTFNIDHAKWMENKNTYMKELQNYSITRHCTNDTGNESCTILDNNLVNYSNGSECCISRDESGKCTHLGHTPICVWSDNYINNRITQWEQFPSNLEPTKPIDPRL</sequence>
<dbReference type="AlphaFoldDB" id="A0A6C0H863"/>
<proteinExistence type="predicted"/>